<dbReference type="eggNOG" id="ENOG5031NDS">
    <property type="taxonomic scope" value="Bacteria"/>
</dbReference>
<reference evidence="1 2" key="1">
    <citation type="journal article" date="2013" name="Genome Announc.">
        <title>Genome Sequence of the Obligate Gammaproteobacterial Methanotroph Methylomicrobium album Strain BG8.</title>
        <authorList>
            <person name="Kits K.D."/>
            <person name="Kalyuzhnaya M.G."/>
            <person name="Klotz M.G."/>
            <person name="Jetten M.S."/>
            <person name="Op den Camp H.J."/>
            <person name="Vuilleumier S."/>
            <person name="Bringel F."/>
            <person name="Dispirito A.A."/>
            <person name="Murrell J.C."/>
            <person name="Bruce D."/>
            <person name="Cheng J.F."/>
            <person name="Copeland A."/>
            <person name="Goodwin L."/>
            <person name="Hauser L."/>
            <person name="Lajus A."/>
            <person name="Land M.L."/>
            <person name="Lapidus A."/>
            <person name="Lucas S."/>
            <person name="Medigue C."/>
            <person name="Pitluck S."/>
            <person name="Woyke T."/>
            <person name="Zeytun A."/>
            <person name="Stein L.Y."/>
        </authorList>
    </citation>
    <scope>NUCLEOTIDE SEQUENCE [LARGE SCALE GENOMIC DNA]</scope>
    <source>
        <strain evidence="1 2">BG8</strain>
    </source>
</reference>
<name>H8GHU6_METAL</name>
<dbReference type="Proteomes" id="UP000005090">
    <property type="component" value="Chromosome"/>
</dbReference>
<dbReference type="RefSeq" id="WP_005370386.1">
    <property type="nucleotide sequence ID" value="NZ_CM001475.1"/>
</dbReference>
<dbReference type="EMBL" id="CM001475">
    <property type="protein sequence ID" value="EIC28930.1"/>
    <property type="molecule type" value="Genomic_DNA"/>
</dbReference>
<gene>
    <name evidence="1" type="ORF">Metal_1113</name>
</gene>
<accession>H8GHU6</accession>
<dbReference type="AlphaFoldDB" id="H8GHU6"/>
<sequence>MQKFHPLPFETTTASIGSWLLSLDRVVPAEKINLLSGVLNELAKSPIEKSALFLTLDKLTETVLLLSKLLEHHARKSADSPDKAQKRMAAAIKLPRKLSFAYAQLARENTLPRSQQAVCAYRAMQILSLLNKRNTLFYAAQDLTIWKKFANLYLLAETNQWLMLKFDDRIPGMPHYPTIDALVKHALLFHSCHPCRYDGTAITAIFDATAKLAEYVRLDPGSSDFALCHWRPDALLPPDCMDSEIPAKRVVSLHTGKLTDFLENHPDQAAKFAAYPGLLPRLTAYHEIRRSLDPLHSRTCGLIVGSAQARKFLNILISRHRVMELSGIHESHQAVTRLELIPLEFRSNPASLSSKILADFKNVSASQSALFPTKDSAFWVTKTANLKCSQDEPAILVQERKPPCFALIRHIRPDSNIKFKNLLLEKIDGDVYPVELGKIHGFIVIRQKNVRAELFLPPASRYGNTAVLAIGRGIIDASLRIEKFIESNMHFARYEVSFC</sequence>
<evidence type="ECO:0000313" key="2">
    <source>
        <dbReference type="Proteomes" id="UP000005090"/>
    </source>
</evidence>
<organism evidence="1 2">
    <name type="scientific">Methylomicrobium album BG8</name>
    <dbReference type="NCBI Taxonomy" id="686340"/>
    <lineage>
        <taxon>Bacteria</taxon>
        <taxon>Pseudomonadati</taxon>
        <taxon>Pseudomonadota</taxon>
        <taxon>Gammaproteobacteria</taxon>
        <taxon>Methylococcales</taxon>
        <taxon>Methylococcaceae</taxon>
        <taxon>Methylomicrobium</taxon>
    </lineage>
</organism>
<proteinExistence type="predicted"/>
<evidence type="ECO:0000313" key="1">
    <source>
        <dbReference type="EMBL" id="EIC28930.1"/>
    </source>
</evidence>
<keyword evidence="2" id="KW-1185">Reference proteome</keyword>
<dbReference type="HOGENOM" id="CLU_546060_0_0_6"/>
<protein>
    <submittedName>
        <fullName evidence="1">Uncharacterized protein</fullName>
    </submittedName>
</protein>